<evidence type="ECO:0000256" key="9">
    <source>
        <dbReference type="ARBA" id="ARBA00038592"/>
    </source>
</evidence>
<dbReference type="CDD" id="cd09634">
    <property type="entry name" value="Cas1_I-II-III"/>
    <property type="match status" value="1"/>
</dbReference>
<comment type="caution">
    <text evidence="11">The sequence shown here is derived from an EMBL/GenBank/DDBJ whole genome shotgun (WGS) entry which is preliminary data.</text>
</comment>
<dbReference type="Proteomes" id="UP000009315">
    <property type="component" value="Unassembled WGS sequence"/>
</dbReference>
<comment type="function">
    <text evidence="10">CRISPR (clustered regularly interspaced short palindromic repeat), is an adaptive immune system that provides protection against mobile genetic elements (viruses, transposable elements and conjugative plasmids). CRISPR clusters contain spacers, sequences complementary to antecedent mobile elements, and target invading nucleic acids. CRISPR clusters are transcribed and processed into CRISPR RNA (crRNA). Acts as a dsDNA endonuclease. Involved in the integration of spacer DNA into the CRISPR cassette.</text>
</comment>
<evidence type="ECO:0000313" key="12">
    <source>
        <dbReference type="Proteomes" id="UP000009315"/>
    </source>
</evidence>
<keyword evidence="2 10" id="KW-0479">Metal-binding</keyword>
<dbReference type="PANTHER" id="PTHR34353">
    <property type="entry name" value="CRISPR-ASSOCIATED ENDONUCLEASE CAS1 1"/>
    <property type="match status" value="1"/>
</dbReference>
<dbReference type="NCBIfam" id="TIGR00287">
    <property type="entry name" value="cas1"/>
    <property type="match status" value="1"/>
</dbReference>
<dbReference type="GO" id="GO:0043571">
    <property type="term" value="P:maintenance of CRISPR repeat elements"/>
    <property type="evidence" value="ECO:0007669"/>
    <property type="project" value="UniProtKB-UniRule"/>
</dbReference>
<comment type="subunit">
    <text evidence="9 10">Homodimer, forms a heterotetramer with a Cas2 homodimer.</text>
</comment>
<evidence type="ECO:0000256" key="7">
    <source>
        <dbReference type="ARBA" id="ARBA00023125"/>
    </source>
</evidence>
<keyword evidence="3 10" id="KW-0255">Endonuclease</keyword>
<evidence type="ECO:0000256" key="8">
    <source>
        <dbReference type="ARBA" id="ARBA00023211"/>
    </source>
</evidence>
<dbReference type="EMBL" id="CAOS01000004">
    <property type="protein sequence ID" value="CCO07701.1"/>
    <property type="molecule type" value="Genomic_DNA"/>
</dbReference>
<evidence type="ECO:0000256" key="4">
    <source>
        <dbReference type="ARBA" id="ARBA00022801"/>
    </source>
</evidence>
<evidence type="ECO:0000313" key="11">
    <source>
        <dbReference type="EMBL" id="CCO07701.1"/>
    </source>
</evidence>
<dbReference type="InterPro" id="IPR050646">
    <property type="entry name" value="Cas1"/>
</dbReference>
<evidence type="ECO:0000256" key="5">
    <source>
        <dbReference type="ARBA" id="ARBA00022842"/>
    </source>
</evidence>
<evidence type="ECO:0000256" key="2">
    <source>
        <dbReference type="ARBA" id="ARBA00022723"/>
    </source>
</evidence>
<gene>
    <name evidence="10" type="primary">cas1</name>
    <name evidence="11" type="ORF">DESHY_120065</name>
</gene>
<dbReference type="GO" id="GO:0003677">
    <property type="term" value="F:DNA binding"/>
    <property type="evidence" value="ECO:0007669"/>
    <property type="project" value="UniProtKB-KW"/>
</dbReference>
<dbReference type="GO" id="GO:0004519">
    <property type="term" value="F:endonuclease activity"/>
    <property type="evidence" value="ECO:0007669"/>
    <property type="project" value="UniProtKB-UniRule"/>
</dbReference>
<evidence type="ECO:0000256" key="10">
    <source>
        <dbReference type="HAMAP-Rule" id="MF_01470"/>
    </source>
</evidence>
<dbReference type="InterPro" id="IPR042211">
    <property type="entry name" value="CRISPR-assoc_Cas1_N"/>
</dbReference>
<protein>
    <recommendedName>
        <fullName evidence="10">CRISPR-associated endonuclease Cas1</fullName>
        <ecNumber evidence="10">3.1.-.-</ecNumber>
    </recommendedName>
</protein>
<dbReference type="GO" id="GO:0016787">
    <property type="term" value="F:hydrolase activity"/>
    <property type="evidence" value="ECO:0007669"/>
    <property type="project" value="UniProtKB-KW"/>
</dbReference>
<keyword evidence="5 10" id="KW-0460">Magnesium</keyword>
<keyword evidence="6 10" id="KW-0051">Antiviral defense</keyword>
<keyword evidence="1 10" id="KW-0540">Nuclease</keyword>
<dbReference type="InterPro" id="IPR042206">
    <property type="entry name" value="CRISPR-assoc_Cas1_C"/>
</dbReference>
<dbReference type="Gene3D" id="3.100.10.20">
    <property type="entry name" value="CRISPR-associated endonuclease Cas1, N-terminal domain"/>
    <property type="match status" value="1"/>
</dbReference>
<keyword evidence="7 10" id="KW-0238">DNA-binding</keyword>
<evidence type="ECO:0000256" key="1">
    <source>
        <dbReference type="ARBA" id="ARBA00022722"/>
    </source>
</evidence>
<proteinExistence type="inferred from homology"/>
<dbReference type="Pfam" id="PF01867">
    <property type="entry name" value="Cas_Cas1"/>
    <property type="match status" value="1"/>
</dbReference>
<accession>K8EG98</accession>
<feature type="binding site" evidence="10">
    <location>
        <position position="259"/>
    </location>
    <ligand>
        <name>Mn(2+)</name>
        <dbReference type="ChEBI" id="CHEBI:29035"/>
    </ligand>
</feature>
<reference evidence="11 12" key="1">
    <citation type="journal article" date="2013" name="Genome Announc.">
        <title>Genome Sequence of the Sulfate-Reducing Bacterium Desulfotomaculum hydrothermale Lam5(T).</title>
        <authorList>
            <person name="Amin O."/>
            <person name="Fardeau M.L."/>
            <person name="Valette O."/>
            <person name="Hirschler-Rea A."/>
            <person name="Barbe V."/>
            <person name="Medigue C."/>
            <person name="Vacherie B."/>
            <person name="Ollivier B."/>
            <person name="Bertin P.N."/>
            <person name="Dolla A."/>
        </authorList>
    </citation>
    <scope>NUCLEOTIDE SEQUENCE [LARGE SCALE GENOMIC DNA]</scope>
    <source>
        <strain evidence="12">Lam5 / DSM 18033</strain>
    </source>
</reference>
<keyword evidence="8 10" id="KW-0464">Manganese</keyword>
<dbReference type="PANTHER" id="PTHR34353:SF2">
    <property type="entry name" value="CRISPR-ASSOCIATED ENDONUCLEASE CAS1 1"/>
    <property type="match status" value="1"/>
</dbReference>
<dbReference type="InterPro" id="IPR002729">
    <property type="entry name" value="CRISPR-assoc_Cas1"/>
</dbReference>
<dbReference type="eggNOG" id="COG1518">
    <property type="taxonomic scope" value="Bacteria"/>
</dbReference>
<dbReference type="STRING" id="1121428.DESHY_120065"/>
<name>K8EG98_9FIRM</name>
<dbReference type="AlphaFoldDB" id="K8EG98"/>
<evidence type="ECO:0000256" key="6">
    <source>
        <dbReference type="ARBA" id="ARBA00023118"/>
    </source>
</evidence>
<dbReference type="GO" id="GO:0051607">
    <property type="term" value="P:defense response to virus"/>
    <property type="evidence" value="ECO:0007669"/>
    <property type="project" value="UniProtKB-UniRule"/>
</dbReference>
<feature type="binding site" evidence="10">
    <location>
        <position position="194"/>
    </location>
    <ligand>
        <name>Mn(2+)</name>
        <dbReference type="ChEBI" id="CHEBI:29035"/>
    </ligand>
</feature>
<dbReference type="HAMAP" id="MF_01470">
    <property type="entry name" value="Cas1"/>
    <property type="match status" value="1"/>
</dbReference>
<evidence type="ECO:0000256" key="3">
    <source>
        <dbReference type="ARBA" id="ARBA00022759"/>
    </source>
</evidence>
<organism evidence="11 12">
    <name type="scientific">Desulforamulus hydrothermalis Lam5 = DSM 18033</name>
    <dbReference type="NCBI Taxonomy" id="1121428"/>
    <lineage>
        <taxon>Bacteria</taxon>
        <taxon>Bacillati</taxon>
        <taxon>Bacillota</taxon>
        <taxon>Clostridia</taxon>
        <taxon>Eubacteriales</taxon>
        <taxon>Peptococcaceae</taxon>
        <taxon>Desulforamulus</taxon>
    </lineage>
</organism>
<feature type="binding site" evidence="10">
    <location>
        <position position="274"/>
    </location>
    <ligand>
        <name>Mn(2+)</name>
        <dbReference type="ChEBI" id="CHEBI:29035"/>
    </ligand>
</feature>
<dbReference type="EC" id="3.1.-.-" evidence="10"/>
<dbReference type="GO" id="GO:0046872">
    <property type="term" value="F:metal ion binding"/>
    <property type="evidence" value="ECO:0007669"/>
    <property type="project" value="UniProtKB-UniRule"/>
</dbReference>
<keyword evidence="12" id="KW-1185">Reference proteome</keyword>
<sequence length="359" mass="40694">MNRVNNKRQSYSQNLPAVILLEHPSEVYVYNYGSFLGKKSERLVVKEKGQVVLEVPFYELQNIIIETSGASISTDCIQECMQRGIPISLLSSTGKPYATIISPYLTGTVITRRAQYESYKDKRGIQIVKLFVEGKLKNQANTLKYFAKYRKGADGQLFSNIQYLIEKINVIAKELNSVSGKCIDDVRGHIMSIEGRVGNLYWQGIKLLTASKIDFPGREHAGATDPINSLLNYGYAILASKIEKSLILAGLDPYAGFLHVDRAGKESLVYDFIEEFRQPVVDRVVVAMVNKGSSVEMEEGQLSLKTRRDLAERIKERLETTERFHGKKYRLQTIIQMQARRIATFLRGEAKYKPYVSGW</sequence>
<keyword evidence="4 10" id="KW-0378">Hydrolase</keyword>
<comment type="cofactor">
    <cofactor evidence="10">
        <name>Mg(2+)</name>
        <dbReference type="ChEBI" id="CHEBI:18420"/>
    </cofactor>
    <cofactor evidence="10">
        <name>Mn(2+)</name>
        <dbReference type="ChEBI" id="CHEBI:29035"/>
    </cofactor>
</comment>
<comment type="similarity">
    <text evidence="10">Belongs to the CRISPR-associated endonuclease Cas1 family.</text>
</comment>
<dbReference type="Gene3D" id="1.20.120.920">
    <property type="entry name" value="CRISPR-associated endonuclease Cas1, C-terminal domain"/>
    <property type="match status" value="1"/>
</dbReference>